<gene>
    <name evidence="1" type="ORF">Catovirus_1_20</name>
</gene>
<accession>A0A1V0S8D7</accession>
<protein>
    <submittedName>
        <fullName evidence="1">Uncharacterized protein</fullName>
    </submittedName>
</protein>
<name>A0A1V0S8D7_9VIRU</name>
<evidence type="ECO:0000313" key="1">
    <source>
        <dbReference type="EMBL" id="ARF07970.1"/>
    </source>
</evidence>
<proteinExistence type="predicted"/>
<sequence length="164" mass="19548">MEHTIKLFNFLESSKKLNPSCTDFVTDMITVCQPIWNIYYDDDDDDDYNHEDENQWTLSIFNKILELLKLINDEKYYVMVDNYKTLYLNEIGFSNILSILNKYNYGLSDIKPNDKQIINSELTSYKLNNVLVTKKLLELRDTKVLKNDNRLNNYIEIMCKNVYL</sequence>
<reference evidence="1" key="1">
    <citation type="journal article" date="2017" name="Science">
        <title>Giant viruses with an expanded complement of translation system components.</title>
        <authorList>
            <person name="Schulz F."/>
            <person name="Yutin N."/>
            <person name="Ivanova N.N."/>
            <person name="Ortega D.R."/>
            <person name="Lee T.K."/>
            <person name="Vierheilig J."/>
            <person name="Daims H."/>
            <person name="Horn M."/>
            <person name="Wagner M."/>
            <person name="Jensen G.J."/>
            <person name="Kyrpides N.C."/>
            <person name="Koonin E.V."/>
            <person name="Woyke T."/>
        </authorList>
    </citation>
    <scope>NUCLEOTIDE SEQUENCE</scope>
    <source>
        <strain evidence="1">CTV1</strain>
    </source>
</reference>
<dbReference type="EMBL" id="KY684083">
    <property type="protein sequence ID" value="ARF07970.1"/>
    <property type="molecule type" value="Genomic_DNA"/>
</dbReference>
<organism evidence="1">
    <name type="scientific">Catovirus CTV1</name>
    <dbReference type="NCBI Taxonomy" id="1977631"/>
    <lineage>
        <taxon>Viruses</taxon>
        <taxon>Varidnaviria</taxon>
        <taxon>Bamfordvirae</taxon>
        <taxon>Nucleocytoviricota</taxon>
        <taxon>Megaviricetes</taxon>
        <taxon>Imitervirales</taxon>
        <taxon>Mimiviridae</taxon>
        <taxon>Klosneuvirinae</taxon>
        <taxon>Catovirus</taxon>
    </lineage>
</organism>